<dbReference type="STRING" id="66969.Lwal_1459"/>
<evidence type="ECO:0000313" key="3">
    <source>
        <dbReference type="Proteomes" id="UP000054729"/>
    </source>
</evidence>
<dbReference type="AlphaFoldDB" id="A0A0W1ADI0"/>
<name>A0A0W1ADI0_9GAMM</name>
<evidence type="ECO:0000313" key="2">
    <source>
        <dbReference type="EMBL" id="KTD79387.1"/>
    </source>
</evidence>
<proteinExistence type="predicted"/>
<dbReference type="PANTHER" id="PTHR43796">
    <property type="entry name" value="CARBOXYNORSPERMIDINE SYNTHASE"/>
    <property type="match status" value="1"/>
</dbReference>
<keyword evidence="3" id="KW-1185">Reference proteome</keyword>
<dbReference type="SUPFAM" id="SSF51735">
    <property type="entry name" value="NAD(P)-binding Rossmann-fold domains"/>
    <property type="match status" value="1"/>
</dbReference>
<dbReference type="EMBL" id="LNZB01000036">
    <property type="protein sequence ID" value="KTD79387.1"/>
    <property type="molecule type" value="Genomic_DNA"/>
</dbReference>
<dbReference type="Gene3D" id="3.40.50.720">
    <property type="entry name" value="NAD(P)-binding Rossmann-like Domain"/>
    <property type="match status" value="1"/>
</dbReference>
<sequence>MEKYSVLIIGGYGNFGKYIAKVLCQDPRIELAILGRDRQKAEDLVKTLNSANPITIHTRDIFQNPEDTLKQINPYVVIHTSGPFQSQDYAVAKACLSQACHYIDLADSRHFVSNITELHHEAQQKGVLICSGASSVPGLSSAIIEHFLPQFSQLDSVDYAIATAQLTNQGLATTAGVLTYAGKPFKTMLNGIESTIYGWQNIRLVEFWRLHHRFLGNCDIPDLELFPKYYQSLKTIRFQAGLELKGLQIILFLLSWLVRLKLLPALDNFANPMLKISHLLDRFGSNNTGFYMTLKGQDKQKKALNIRFDIHAQDGDGLYIPCTPAIILTELLINQQLEFRGAMPCVGLISLDNYLNRLKELNLNITWNTTFLN</sequence>
<dbReference type="RefSeq" id="WP_058480157.1">
    <property type="nucleotide sequence ID" value="NZ_CAAAIQ010000016.1"/>
</dbReference>
<dbReference type="PATRIC" id="fig|66969.6.peg.1596"/>
<dbReference type="PANTHER" id="PTHR43796:SF2">
    <property type="entry name" value="CARBOXYNORSPERMIDINE SYNTHASE"/>
    <property type="match status" value="1"/>
</dbReference>
<accession>A0A0W1ADI0</accession>
<feature type="domain" description="Saccharopine dehydrogenase NADP binding" evidence="1">
    <location>
        <begin position="6"/>
        <end position="129"/>
    </location>
</feature>
<reference evidence="2 3" key="1">
    <citation type="submission" date="2015-11" db="EMBL/GenBank/DDBJ databases">
        <title>Genomic analysis of 38 Legionella species identifies large and diverse effector repertoires.</title>
        <authorList>
            <person name="Burstein D."/>
            <person name="Amaro F."/>
            <person name="Zusman T."/>
            <person name="Lifshitz Z."/>
            <person name="Cohen O."/>
            <person name="Gilbert J.A."/>
            <person name="Pupko T."/>
            <person name="Shuman H.A."/>
            <person name="Segal G."/>
        </authorList>
    </citation>
    <scope>NUCLEOTIDE SEQUENCE [LARGE SCALE GENOMIC DNA]</scope>
    <source>
        <strain evidence="2 3">ATCC 51914</strain>
    </source>
</reference>
<organism evidence="2 3">
    <name type="scientific">Legionella waltersii</name>
    <dbReference type="NCBI Taxonomy" id="66969"/>
    <lineage>
        <taxon>Bacteria</taxon>
        <taxon>Pseudomonadati</taxon>
        <taxon>Pseudomonadota</taxon>
        <taxon>Gammaproteobacteria</taxon>
        <taxon>Legionellales</taxon>
        <taxon>Legionellaceae</taxon>
        <taxon>Legionella</taxon>
    </lineage>
</organism>
<protein>
    <submittedName>
        <fullName evidence="2">Saccharopine dehydrogenase</fullName>
    </submittedName>
</protein>
<evidence type="ECO:0000259" key="1">
    <source>
        <dbReference type="Pfam" id="PF03435"/>
    </source>
</evidence>
<dbReference type="Proteomes" id="UP000054729">
    <property type="component" value="Unassembled WGS sequence"/>
</dbReference>
<gene>
    <name evidence="2" type="ORF">Lwal_1459</name>
</gene>
<dbReference type="InterPro" id="IPR036291">
    <property type="entry name" value="NAD(P)-bd_dom_sf"/>
</dbReference>
<comment type="caution">
    <text evidence="2">The sequence shown here is derived from an EMBL/GenBank/DDBJ whole genome shotgun (WGS) entry which is preliminary data.</text>
</comment>
<dbReference type="Pfam" id="PF03435">
    <property type="entry name" value="Sacchrp_dh_NADP"/>
    <property type="match status" value="1"/>
</dbReference>
<dbReference type="OrthoDB" id="528778at2"/>
<dbReference type="InterPro" id="IPR005097">
    <property type="entry name" value="Sacchrp_dh_NADP-bd"/>
</dbReference>